<feature type="transmembrane region" description="Helical" evidence="5">
    <location>
        <begin position="173"/>
        <end position="199"/>
    </location>
</feature>
<evidence type="ECO:0000313" key="7">
    <source>
        <dbReference type="Proteomes" id="UP000553706"/>
    </source>
</evidence>
<evidence type="ECO:0000256" key="3">
    <source>
        <dbReference type="ARBA" id="ARBA00022989"/>
    </source>
</evidence>
<keyword evidence="5" id="KW-0813">Transport</keyword>
<comment type="similarity">
    <text evidence="5">Belongs to the TatC family.</text>
</comment>
<dbReference type="PANTHER" id="PTHR30371:SF0">
    <property type="entry name" value="SEC-INDEPENDENT PROTEIN TRANSLOCASE PROTEIN TATC, CHLOROPLASTIC-RELATED"/>
    <property type="match status" value="1"/>
</dbReference>
<feature type="transmembrane region" description="Helical" evidence="5">
    <location>
        <begin position="29"/>
        <end position="47"/>
    </location>
</feature>
<dbReference type="EMBL" id="JACHFJ010000001">
    <property type="protein sequence ID" value="MBB5371809.1"/>
    <property type="molecule type" value="Genomic_DNA"/>
</dbReference>
<evidence type="ECO:0000313" key="6">
    <source>
        <dbReference type="EMBL" id="MBB5371809.1"/>
    </source>
</evidence>
<comment type="subcellular location">
    <subcellularLocation>
        <location evidence="5">Cell membrane</location>
        <topology evidence="5">Multi-pass membrane protein</topology>
    </subcellularLocation>
    <subcellularLocation>
        <location evidence="1">Membrane</location>
        <topology evidence="1">Multi-pass membrane protein</topology>
    </subcellularLocation>
</comment>
<feature type="transmembrane region" description="Helical" evidence="5">
    <location>
        <begin position="232"/>
        <end position="252"/>
    </location>
</feature>
<dbReference type="GO" id="GO:0009977">
    <property type="term" value="F:proton motive force dependent protein transmembrane transporter activity"/>
    <property type="evidence" value="ECO:0007669"/>
    <property type="project" value="TreeGrafter"/>
</dbReference>
<comment type="function">
    <text evidence="5">Part of the twin-arginine translocation (Tat) system that transports large folded proteins containing a characteristic twin-arginine motif in their signal peptide across membranes. Together with TatB, TatC is part of a receptor directly interacting with Tat signal peptides.</text>
</comment>
<name>A0A840VHM2_9PROT</name>
<dbReference type="GO" id="GO:0033281">
    <property type="term" value="C:TAT protein transport complex"/>
    <property type="evidence" value="ECO:0007669"/>
    <property type="project" value="UniProtKB-UniRule"/>
</dbReference>
<dbReference type="HAMAP" id="MF_00902">
    <property type="entry name" value="TatC"/>
    <property type="match status" value="1"/>
</dbReference>
<gene>
    <name evidence="5" type="primary">tatC</name>
    <name evidence="6" type="ORF">HNP71_000033</name>
</gene>
<keyword evidence="3 5" id="KW-1133">Transmembrane helix</keyword>
<keyword evidence="7" id="KW-1185">Reference proteome</keyword>
<evidence type="ECO:0000256" key="1">
    <source>
        <dbReference type="ARBA" id="ARBA00004141"/>
    </source>
</evidence>
<evidence type="ECO:0000256" key="2">
    <source>
        <dbReference type="ARBA" id="ARBA00022692"/>
    </source>
</evidence>
<sequence length="261" mass="29320">MADAKPDNDEINDKEMPLLEHLAELRRRLIWSALAFIVAFLVCYHFAPKIYEFLAAPLAHALEARGEKPELIYTALYEAFFTYVKVSVFAAAFISFPVVASQLWLFIAPGLYKREKRALLPFLVVTPILFFAGGALAYYVFFPVAWKFFLSFQQMTGGVEISLMARVSDYLDIVMKLIFAFGLSFELPVLLTLLGKVGIINAAALRKYRRYAYVGCFILAAIMAPPDVPSQVLMAGLLIFLFEISVFSVKLVEPKMDADNA</sequence>
<dbReference type="PANTHER" id="PTHR30371">
    <property type="entry name" value="SEC-INDEPENDENT PROTEIN TRANSLOCASE PROTEIN TATC"/>
    <property type="match status" value="1"/>
</dbReference>
<keyword evidence="5" id="KW-0811">Translocation</keyword>
<keyword evidence="4 5" id="KW-0472">Membrane</keyword>
<accession>A0A840VHM2</accession>
<dbReference type="NCBIfam" id="TIGR00945">
    <property type="entry name" value="tatC"/>
    <property type="match status" value="1"/>
</dbReference>
<dbReference type="RefSeq" id="WP_246344002.1">
    <property type="nucleotide sequence ID" value="NZ_JACHFJ010000001.1"/>
</dbReference>
<keyword evidence="2 5" id="KW-0812">Transmembrane</keyword>
<proteinExistence type="inferred from homology"/>
<dbReference type="PRINTS" id="PR01840">
    <property type="entry name" value="TATCFAMILY"/>
</dbReference>
<evidence type="ECO:0000256" key="5">
    <source>
        <dbReference type="HAMAP-Rule" id="MF_00902"/>
    </source>
</evidence>
<keyword evidence="5" id="KW-1003">Cell membrane</keyword>
<dbReference type="GO" id="GO:0043953">
    <property type="term" value="P:protein transport by the Tat complex"/>
    <property type="evidence" value="ECO:0007669"/>
    <property type="project" value="UniProtKB-UniRule"/>
</dbReference>
<dbReference type="AlphaFoldDB" id="A0A840VHM2"/>
<dbReference type="Pfam" id="PF00902">
    <property type="entry name" value="TatC"/>
    <property type="match status" value="1"/>
</dbReference>
<organism evidence="6 7">
    <name type="scientific">Acidocella aromatica</name>
    <dbReference type="NCBI Taxonomy" id="1303579"/>
    <lineage>
        <taxon>Bacteria</taxon>
        <taxon>Pseudomonadati</taxon>
        <taxon>Pseudomonadota</taxon>
        <taxon>Alphaproteobacteria</taxon>
        <taxon>Acetobacterales</taxon>
        <taxon>Acidocellaceae</taxon>
        <taxon>Acidocella</taxon>
    </lineage>
</organism>
<feature type="transmembrane region" description="Helical" evidence="5">
    <location>
        <begin position="211"/>
        <end position="226"/>
    </location>
</feature>
<keyword evidence="5" id="KW-0653">Protein transport</keyword>
<reference evidence="6 7" key="1">
    <citation type="submission" date="2020-08" db="EMBL/GenBank/DDBJ databases">
        <title>Genomic Encyclopedia of Type Strains, Phase IV (KMG-IV): sequencing the most valuable type-strain genomes for metagenomic binning, comparative biology and taxonomic classification.</title>
        <authorList>
            <person name="Goeker M."/>
        </authorList>
    </citation>
    <scope>NUCLEOTIDE SEQUENCE [LARGE SCALE GENOMIC DNA]</scope>
    <source>
        <strain evidence="6 7">DSM 27026</strain>
    </source>
</reference>
<evidence type="ECO:0000256" key="4">
    <source>
        <dbReference type="ARBA" id="ARBA00023136"/>
    </source>
</evidence>
<dbReference type="InterPro" id="IPR002033">
    <property type="entry name" value="TatC"/>
</dbReference>
<protein>
    <recommendedName>
        <fullName evidence="5">Sec-independent protein translocase protein TatC</fullName>
    </recommendedName>
</protein>
<comment type="caution">
    <text evidence="6">The sequence shown here is derived from an EMBL/GenBank/DDBJ whole genome shotgun (WGS) entry which is preliminary data.</text>
</comment>
<dbReference type="GO" id="GO:0065002">
    <property type="term" value="P:intracellular protein transmembrane transport"/>
    <property type="evidence" value="ECO:0007669"/>
    <property type="project" value="TreeGrafter"/>
</dbReference>
<feature type="transmembrane region" description="Helical" evidence="5">
    <location>
        <begin position="119"/>
        <end position="141"/>
    </location>
</feature>
<comment type="subunit">
    <text evidence="5">The Tat system comprises two distinct complexes: a TatABC complex, containing multiple copies of TatA, TatB and TatC subunits, and a separate TatA complex, containing only TatA subunits. Substrates initially bind to the TatABC complex, which probably triggers association of the separate TatA complex to form the active translocon.</text>
</comment>
<feature type="transmembrane region" description="Helical" evidence="5">
    <location>
        <begin position="86"/>
        <end position="107"/>
    </location>
</feature>
<dbReference type="Proteomes" id="UP000553706">
    <property type="component" value="Unassembled WGS sequence"/>
</dbReference>